<gene>
    <name evidence="1" type="ORF">PFL603g_01388</name>
</gene>
<name>A0A125QH30_PSEFL</name>
<dbReference type="PATRIC" id="fig|294.195.peg.1455"/>
<evidence type="ECO:0000313" key="2">
    <source>
        <dbReference type="Proteomes" id="UP000063434"/>
    </source>
</evidence>
<dbReference type="EMBL" id="LCYC01000008">
    <property type="protein sequence ID" value="KWV83232.1"/>
    <property type="molecule type" value="Genomic_DNA"/>
</dbReference>
<sequence length="500" mass="56546">MAQSSELAGGTGFVYEGHVAAYFLAALLTGEIRPPLNSSIRTVALQQSAFGDPLDDVIVTFDDAHEAKLHIQVKRSLRISAAESNKDFREVVKGSWLTYKNPKNHLGYDYYGAATDTISSASLRNVKTVCQAARHSHSEAVFFSRKNESETSSVEFESFIDDIRKILSVAQFNFSDFELHNFLKNFVIFNFDVMTHESLSNSETINRLSQILTTPSRAHDLWEYLKNISREGAGVSATYSQDSLKRLLYPLFKFKDKNSQIDPAVTTNQFDQPIFDSAIPSICSVAIANVVAKNEDLALTAIVVTDDLNKLAKEVRTWKERLKRSSLLIRDDKALIENSDLNELIKNVHFASILMQDLVTADFSAYIYYARGNEISDWPPEKVERELMVIPLLHRLSNKNELTEMVYSKIKNIDFIFASAVTEVENRYHRSVNSIVSSSYARNRKEILELSDLVADISANYLSTGSIYPKEYIAYIKTRIRYGENIATGEKHKRDKNPIA</sequence>
<evidence type="ECO:0000313" key="1">
    <source>
        <dbReference type="EMBL" id="KWV83232.1"/>
    </source>
</evidence>
<protein>
    <submittedName>
        <fullName evidence="1">Uncharacterized protein</fullName>
    </submittedName>
</protein>
<accession>A0A125QH30</accession>
<dbReference type="Proteomes" id="UP000063434">
    <property type="component" value="Unassembled WGS sequence"/>
</dbReference>
<dbReference type="RefSeq" id="WP_140915319.1">
    <property type="nucleotide sequence ID" value="NZ_LCYC01000008.1"/>
</dbReference>
<proteinExistence type="predicted"/>
<dbReference type="AlphaFoldDB" id="A0A125QH30"/>
<organism evidence="1 2">
    <name type="scientific">Pseudomonas fluorescens</name>
    <dbReference type="NCBI Taxonomy" id="294"/>
    <lineage>
        <taxon>Bacteria</taxon>
        <taxon>Pseudomonadati</taxon>
        <taxon>Pseudomonadota</taxon>
        <taxon>Gammaproteobacteria</taxon>
        <taxon>Pseudomonadales</taxon>
        <taxon>Pseudomonadaceae</taxon>
        <taxon>Pseudomonas</taxon>
    </lineage>
</organism>
<reference evidence="1 2" key="1">
    <citation type="submission" date="2015-05" db="EMBL/GenBank/DDBJ databases">
        <title>A genomic and transcriptomic approach to investigate the blue pigment phenotype in Pseudomonas fluorescens.</title>
        <authorList>
            <person name="Andreani N.A."/>
            <person name="Cardazzo B."/>
        </authorList>
    </citation>
    <scope>NUCLEOTIDE SEQUENCE [LARGE SCALE GENOMIC DNA]</scope>
    <source>
        <strain evidence="1 2">Ps_40</strain>
    </source>
</reference>
<comment type="caution">
    <text evidence="1">The sequence shown here is derived from an EMBL/GenBank/DDBJ whole genome shotgun (WGS) entry which is preliminary data.</text>
</comment>